<dbReference type="SMART" id="SM00479">
    <property type="entry name" value="EXOIII"/>
    <property type="match status" value="1"/>
</dbReference>
<comment type="caution">
    <text evidence="9">The sequence shown here is derived from an EMBL/GenBank/DDBJ whole genome shotgun (WGS) entry which is preliminary data.</text>
</comment>
<evidence type="ECO:0000313" key="10">
    <source>
        <dbReference type="Proteomes" id="UP001168990"/>
    </source>
</evidence>
<dbReference type="Pfam" id="PF00929">
    <property type="entry name" value="RNase_T"/>
    <property type="match status" value="1"/>
</dbReference>
<feature type="domain" description="Exonuclease" evidence="8">
    <location>
        <begin position="351"/>
        <end position="511"/>
    </location>
</feature>
<dbReference type="InterPro" id="IPR034922">
    <property type="entry name" value="REX1-like_exo"/>
</dbReference>
<dbReference type="CDD" id="cd06145">
    <property type="entry name" value="REX1_like"/>
    <property type="match status" value="1"/>
</dbReference>
<evidence type="ECO:0000256" key="5">
    <source>
        <dbReference type="ARBA" id="ARBA00022839"/>
    </source>
</evidence>
<dbReference type="Proteomes" id="UP001168990">
    <property type="component" value="Unassembled WGS sequence"/>
</dbReference>
<dbReference type="InterPro" id="IPR036397">
    <property type="entry name" value="RNaseH_sf"/>
</dbReference>
<dbReference type="InterPro" id="IPR012337">
    <property type="entry name" value="RNaseH-like_sf"/>
</dbReference>
<evidence type="ECO:0000256" key="4">
    <source>
        <dbReference type="ARBA" id="ARBA00022801"/>
    </source>
</evidence>
<dbReference type="EMBL" id="JAQQBS010000002">
    <property type="protein sequence ID" value="KAK0172961.1"/>
    <property type="molecule type" value="Genomic_DNA"/>
</dbReference>
<dbReference type="FunFam" id="3.30.420.10:FF:000019">
    <property type="entry name" value="RNA exonuclease NEF-sp"/>
    <property type="match status" value="1"/>
</dbReference>
<dbReference type="InterPro" id="IPR047021">
    <property type="entry name" value="REXO1/3/4-like"/>
</dbReference>
<keyword evidence="6" id="KW-0539">Nucleus</keyword>
<reference evidence="9" key="2">
    <citation type="submission" date="2023-03" db="EMBL/GenBank/DDBJ databases">
        <authorList>
            <person name="Inwood S.N."/>
            <person name="Skelly J.G."/>
            <person name="Guhlin J."/>
            <person name="Harrop T.W.R."/>
            <person name="Goldson S.G."/>
            <person name="Dearden P.K."/>
        </authorList>
    </citation>
    <scope>NUCLEOTIDE SEQUENCE</scope>
    <source>
        <strain evidence="9">Irish</strain>
        <tissue evidence="9">Whole body</tissue>
    </source>
</reference>
<dbReference type="SUPFAM" id="SSF53098">
    <property type="entry name" value="Ribonuclease H-like"/>
    <property type="match status" value="1"/>
</dbReference>
<reference evidence="9" key="1">
    <citation type="journal article" date="2023" name="bioRxiv">
        <title>Scaffold-level genome assemblies of two parasitoid biocontrol wasps reveal the parthenogenesis mechanism and an associated novel virus.</title>
        <authorList>
            <person name="Inwood S."/>
            <person name="Skelly J."/>
            <person name="Guhlin J."/>
            <person name="Harrop T."/>
            <person name="Goldson S."/>
            <person name="Dearden P."/>
        </authorList>
    </citation>
    <scope>NUCLEOTIDE SEQUENCE</scope>
    <source>
        <strain evidence="9">Irish</strain>
        <tissue evidence="9">Whole body</tissue>
    </source>
</reference>
<dbReference type="PANTHER" id="PTHR12801:SF82">
    <property type="entry name" value="RNA EXONUCLEASE 5"/>
    <property type="match status" value="1"/>
</dbReference>
<comment type="similarity">
    <text evidence="2">Belongs to the REXO1/REXO3 family.</text>
</comment>
<proteinExistence type="inferred from homology"/>
<accession>A0AA39KTF6</accession>
<evidence type="ECO:0000256" key="7">
    <source>
        <dbReference type="SAM" id="MobiDB-lite"/>
    </source>
</evidence>
<evidence type="ECO:0000313" key="9">
    <source>
        <dbReference type="EMBL" id="KAK0172961.1"/>
    </source>
</evidence>
<organism evidence="9 10">
    <name type="scientific">Microctonus aethiopoides</name>
    <dbReference type="NCBI Taxonomy" id="144406"/>
    <lineage>
        <taxon>Eukaryota</taxon>
        <taxon>Metazoa</taxon>
        <taxon>Ecdysozoa</taxon>
        <taxon>Arthropoda</taxon>
        <taxon>Hexapoda</taxon>
        <taxon>Insecta</taxon>
        <taxon>Pterygota</taxon>
        <taxon>Neoptera</taxon>
        <taxon>Endopterygota</taxon>
        <taxon>Hymenoptera</taxon>
        <taxon>Apocrita</taxon>
        <taxon>Ichneumonoidea</taxon>
        <taxon>Braconidae</taxon>
        <taxon>Euphorinae</taxon>
        <taxon>Microctonus</taxon>
    </lineage>
</organism>
<evidence type="ECO:0000256" key="3">
    <source>
        <dbReference type="ARBA" id="ARBA00022722"/>
    </source>
</evidence>
<evidence type="ECO:0000256" key="6">
    <source>
        <dbReference type="ARBA" id="ARBA00023242"/>
    </source>
</evidence>
<gene>
    <name evidence="9" type="ORF">PV328_006220</name>
</gene>
<dbReference type="Gene3D" id="3.30.420.10">
    <property type="entry name" value="Ribonuclease H-like superfamily/Ribonuclease H"/>
    <property type="match status" value="1"/>
</dbReference>
<comment type="subcellular location">
    <subcellularLocation>
        <location evidence="1">Nucleus</location>
    </subcellularLocation>
</comment>
<keyword evidence="10" id="KW-1185">Reference proteome</keyword>
<evidence type="ECO:0000259" key="8">
    <source>
        <dbReference type="SMART" id="SM00479"/>
    </source>
</evidence>
<name>A0AA39KTF6_9HYME</name>
<dbReference type="GO" id="GO:0005634">
    <property type="term" value="C:nucleus"/>
    <property type="evidence" value="ECO:0007669"/>
    <property type="project" value="UniProtKB-SubCell"/>
</dbReference>
<dbReference type="PANTHER" id="PTHR12801">
    <property type="entry name" value="RNA EXONUCLEASE REXO1 / RECO3 FAMILY MEMBER-RELATED"/>
    <property type="match status" value="1"/>
</dbReference>
<keyword evidence="4" id="KW-0378">Hydrolase</keyword>
<keyword evidence="5" id="KW-0269">Exonuclease</keyword>
<dbReference type="InterPro" id="IPR013520">
    <property type="entry name" value="Ribonucl_H"/>
</dbReference>
<dbReference type="GO" id="GO:0004527">
    <property type="term" value="F:exonuclease activity"/>
    <property type="evidence" value="ECO:0007669"/>
    <property type="project" value="UniProtKB-KW"/>
</dbReference>
<dbReference type="GO" id="GO:0003676">
    <property type="term" value="F:nucleic acid binding"/>
    <property type="evidence" value="ECO:0007669"/>
    <property type="project" value="InterPro"/>
</dbReference>
<sequence length="686" mass="77864">MKVPTQKQRQRIEKKRKKMAALLEITKLNDKDRKAKALGLKQSNESCEHTNNVNSDKIAARSPSRKRPCSESLDDSTDIIPNELNNPENSNENPELQANKKPRLAAEEYQKLKQELRERKKVLKNIPRFRLKAVGENASLNSNINHENRIPIFLADVQHLLMYSLLGHNSPYSPARWCQLEKFNRISHTVVLVVEGLSWYHFSSNESTFTHITNHLEHRLEMVTPAAHGGSVVEEIAAVPLTGTQSRALIRQFGSLEAAMQRTGDLVKLLKVIFPMHPQLGDNNVKKSTKNMKVKQKLPSDDKFSRTQLLLSPWQLVEENYPLPLRGGLANRYKDYVLTKESYLEATSNSPMFGLDCEMCKTTTGYLELTRISIVDEKLNIIYESLVKPENEITDYLTRFSGITEEMLSNVSTSLSDVQQAIKKLLPADAILVGQSLNADLHSLKMMHPYIIDTSVIFNITGDRYRKSKLKTLVREFLDERIQENKSGHCSTEDSQASMKLAQLKLANSVEFGDAVLIGRRELEVTLQNRKSDNLDSSDTRQYGVSIFKHVTKEKKTAAIVGTDVALNEYSKYLKTTSLSIMDDAHFNKNDQVRLVMTETNEKAVDRASQIAMEHALTICHVKISEEQLLESHLEKTCRHVNKWMEKIWHHMAVNGLACVVFSGTNNAANGACFLNIKREFVPLRV</sequence>
<feature type="compositionally biased region" description="Low complexity" evidence="7">
    <location>
        <begin position="81"/>
        <end position="96"/>
    </location>
</feature>
<feature type="compositionally biased region" description="Polar residues" evidence="7">
    <location>
        <begin position="41"/>
        <end position="55"/>
    </location>
</feature>
<dbReference type="AlphaFoldDB" id="A0AA39KTF6"/>
<evidence type="ECO:0000256" key="2">
    <source>
        <dbReference type="ARBA" id="ARBA00006357"/>
    </source>
</evidence>
<protein>
    <recommendedName>
        <fullName evidence="8">Exonuclease domain-containing protein</fullName>
    </recommendedName>
</protein>
<evidence type="ECO:0000256" key="1">
    <source>
        <dbReference type="ARBA" id="ARBA00004123"/>
    </source>
</evidence>
<feature type="region of interest" description="Disordered" evidence="7">
    <location>
        <begin position="39"/>
        <end position="102"/>
    </location>
</feature>
<keyword evidence="3" id="KW-0540">Nuclease</keyword>